<keyword evidence="2" id="KW-1185">Reference proteome</keyword>
<organism evidence="1 2">
    <name type="scientific">Roseinatronobacter alkalisoli</name>
    <dbReference type="NCBI Taxonomy" id="3028235"/>
    <lineage>
        <taxon>Bacteria</taxon>
        <taxon>Pseudomonadati</taxon>
        <taxon>Pseudomonadota</taxon>
        <taxon>Alphaproteobacteria</taxon>
        <taxon>Rhodobacterales</taxon>
        <taxon>Paracoccaceae</taxon>
        <taxon>Roseinatronobacter</taxon>
    </lineage>
</organism>
<accession>A0ABT5T8P7</accession>
<keyword evidence="1" id="KW-0547">Nucleotide-binding</keyword>
<sequence length="53" mass="6099">MTETTIEIPVDRAIDTSQMQISDEIAIQITAMNKWYGTFHVLRDINMTVNRGE</sequence>
<proteinExistence type="predicted"/>
<keyword evidence="1" id="KW-0067">ATP-binding</keyword>
<dbReference type="GO" id="GO:0005524">
    <property type="term" value="F:ATP binding"/>
    <property type="evidence" value="ECO:0007669"/>
    <property type="project" value="UniProtKB-KW"/>
</dbReference>
<protein>
    <submittedName>
        <fullName evidence="1">Amino acid ABC transporter ATP-binding protein</fullName>
    </submittedName>
</protein>
<evidence type="ECO:0000313" key="2">
    <source>
        <dbReference type="Proteomes" id="UP001431784"/>
    </source>
</evidence>
<evidence type="ECO:0000313" key="1">
    <source>
        <dbReference type="EMBL" id="MDD7971497.1"/>
    </source>
</evidence>
<comment type="caution">
    <text evidence="1">The sequence shown here is derived from an EMBL/GenBank/DDBJ whole genome shotgun (WGS) entry which is preliminary data.</text>
</comment>
<feature type="non-terminal residue" evidence="1">
    <location>
        <position position="53"/>
    </location>
</feature>
<gene>
    <name evidence="1" type="ORF">PUT78_10310</name>
</gene>
<dbReference type="Proteomes" id="UP001431784">
    <property type="component" value="Unassembled WGS sequence"/>
</dbReference>
<dbReference type="EMBL" id="JAQZSM010000007">
    <property type="protein sequence ID" value="MDD7971497.1"/>
    <property type="molecule type" value="Genomic_DNA"/>
</dbReference>
<reference evidence="1" key="1">
    <citation type="submission" date="2023-02" db="EMBL/GenBank/DDBJ databases">
        <title>Description of Roseinatronobacter alkalisoli sp. nov., an alkaliphilic bacerium isolated from soda soil.</title>
        <authorList>
            <person name="Wei W."/>
        </authorList>
    </citation>
    <scope>NUCLEOTIDE SEQUENCE</scope>
    <source>
        <strain evidence="1">HJB301</strain>
    </source>
</reference>
<name>A0ABT5T8P7_9RHOB</name>